<feature type="domain" description="Thiamine pyrophosphate enzyme N-terminal TPP-binding" evidence="6">
    <location>
        <begin position="24"/>
        <end position="113"/>
    </location>
</feature>
<evidence type="ECO:0000259" key="4">
    <source>
        <dbReference type="Pfam" id="PF00205"/>
    </source>
</evidence>
<comment type="caution">
    <text evidence="7">The sequence shown here is derived from an EMBL/GenBank/DDBJ whole genome shotgun (WGS) entry which is preliminary data.</text>
</comment>
<protein>
    <submittedName>
        <fullName evidence="7">Thiamine pyrophosphate-binding protein</fullName>
    </submittedName>
</protein>
<evidence type="ECO:0000313" key="7">
    <source>
        <dbReference type="EMBL" id="MCS5735079.1"/>
    </source>
</evidence>
<evidence type="ECO:0000259" key="5">
    <source>
        <dbReference type="Pfam" id="PF02775"/>
    </source>
</evidence>
<name>A0ABT2H591_9MICO</name>
<dbReference type="InterPro" id="IPR029035">
    <property type="entry name" value="DHS-like_NAD/FAD-binding_dom"/>
</dbReference>
<dbReference type="CDD" id="cd00568">
    <property type="entry name" value="TPP_enzymes"/>
    <property type="match status" value="1"/>
</dbReference>
<dbReference type="InterPro" id="IPR012001">
    <property type="entry name" value="Thiamin_PyroP_enz_TPP-bd_dom"/>
</dbReference>
<proteinExistence type="inferred from homology"/>
<dbReference type="EMBL" id="JANLCJ010000005">
    <property type="protein sequence ID" value="MCS5735079.1"/>
    <property type="molecule type" value="Genomic_DNA"/>
</dbReference>
<dbReference type="Pfam" id="PF02776">
    <property type="entry name" value="TPP_enzyme_N"/>
    <property type="match status" value="1"/>
</dbReference>
<keyword evidence="2 3" id="KW-0786">Thiamine pyrophosphate</keyword>
<dbReference type="InterPro" id="IPR012000">
    <property type="entry name" value="Thiamin_PyroP_enz_cen_dom"/>
</dbReference>
<feature type="domain" description="Thiamine pyrophosphate enzyme central" evidence="4">
    <location>
        <begin position="199"/>
        <end position="310"/>
    </location>
</feature>
<evidence type="ECO:0000313" key="8">
    <source>
        <dbReference type="Proteomes" id="UP001165586"/>
    </source>
</evidence>
<dbReference type="RefSeq" id="WP_259539985.1">
    <property type="nucleotide sequence ID" value="NZ_JANLCJ010000005.1"/>
</dbReference>
<evidence type="ECO:0000259" key="6">
    <source>
        <dbReference type="Pfam" id="PF02776"/>
    </source>
</evidence>
<gene>
    <name evidence="7" type="ORF">N1032_15140</name>
</gene>
<keyword evidence="8" id="KW-1185">Reference proteome</keyword>
<evidence type="ECO:0000256" key="3">
    <source>
        <dbReference type="RuleBase" id="RU362132"/>
    </source>
</evidence>
<comment type="similarity">
    <text evidence="1 3">Belongs to the TPP enzyme family.</text>
</comment>
<dbReference type="SUPFAM" id="SSF52467">
    <property type="entry name" value="DHS-like NAD/FAD-binding domain"/>
    <property type="match status" value="1"/>
</dbReference>
<dbReference type="CDD" id="cd07035">
    <property type="entry name" value="TPP_PYR_POX_like"/>
    <property type="match status" value="1"/>
</dbReference>
<sequence length="541" mass="56490">MPFYDVQLDTLSVSTWIAQETSTYVTQVFGVMGNGNALYIDALIGSGVHYNSLRHEAGAVAAADAYSRTTGGVGVATTTFGAGFTNTLTALADAVRARSTIVVVTGDAPSTGYRTADVDVPALVRGVGATSWTLVPGREAQIARLAFESAVRDARPAVISVPYDLSDAPIADPHAIFRPHVGLRPGGVVSHASAVVPQRLTTTLLSARRLLVIAGHGVVLAGAQRLAARLVALRSAASATTVMAHGLFTGQRGHLGLAGGFSSNDAAEQMRTADVVLVLGASLNESTTRSGTLFSPAARVIQVDVLEQPTSDLVTDYLKMDVAEFLSQVLDAHDDSASPEPWAERTAGASAQDSARGLHPQLLSHGIAGLLPVNTSIVLDGGNFMAWPLDAWPVRSTDAFVPAGLSFQSIGLGLPAWIGAALGRRDRLPVLAVGDGGLLMSFADLESAARLVDRGLIVVYNDSAYGAELHQYEAAGLSSSPMRFPTTDFAAAAEALGMRAIVVTSLLDLEDLELWLDNGAEGVMLLDCRIADDVAAPFLER</sequence>
<dbReference type="SUPFAM" id="SSF52518">
    <property type="entry name" value="Thiamin diphosphate-binding fold (THDP-binding)"/>
    <property type="match status" value="2"/>
</dbReference>
<reference evidence="7" key="1">
    <citation type="submission" date="2022-08" db="EMBL/GenBank/DDBJ databases">
        <authorList>
            <person name="Deng Y."/>
            <person name="Han X.-F."/>
            <person name="Zhang Y.-Q."/>
        </authorList>
    </citation>
    <scope>NUCLEOTIDE SEQUENCE</scope>
    <source>
        <strain evidence="7">CPCC 203386</strain>
    </source>
</reference>
<dbReference type="Pfam" id="PF00205">
    <property type="entry name" value="TPP_enzyme_M"/>
    <property type="match status" value="1"/>
</dbReference>
<accession>A0ABT2H591</accession>
<dbReference type="InterPro" id="IPR029061">
    <property type="entry name" value="THDP-binding"/>
</dbReference>
<evidence type="ECO:0000256" key="2">
    <source>
        <dbReference type="ARBA" id="ARBA00023052"/>
    </source>
</evidence>
<dbReference type="Gene3D" id="3.40.50.1220">
    <property type="entry name" value="TPP-binding domain"/>
    <property type="match status" value="1"/>
</dbReference>
<dbReference type="Proteomes" id="UP001165586">
    <property type="component" value="Unassembled WGS sequence"/>
</dbReference>
<dbReference type="PANTHER" id="PTHR18968">
    <property type="entry name" value="THIAMINE PYROPHOSPHATE ENZYMES"/>
    <property type="match status" value="1"/>
</dbReference>
<feature type="domain" description="Thiamine pyrophosphate enzyme TPP-binding" evidence="5">
    <location>
        <begin position="380"/>
        <end position="511"/>
    </location>
</feature>
<dbReference type="InterPro" id="IPR045229">
    <property type="entry name" value="TPP_enz"/>
</dbReference>
<dbReference type="Pfam" id="PF02775">
    <property type="entry name" value="TPP_enzyme_C"/>
    <property type="match status" value="1"/>
</dbReference>
<dbReference type="InterPro" id="IPR011766">
    <property type="entry name" value="TPP_enzyme_TPP-bd"/>
</dbReference>
<evidence type="ECO:0000256" key="1">
    <source>
        <dbReference type="ARBA" id="ARBA00007812"/>
    </source>
</evidence>
<dbReference type="PANTHER" id="PTHR18968:SF13">
    <property type="entry name" value="ACETOLACTATE SYNTHASE CATALYTIC SUBUNIT, MITOCHONDRIAL"/>
    <property type="match status" value="1"/>
</dbReference>
<dbReference type="Gene3D" id="3.40.50.970">
    <property type="match status" value="2"/>
</dbReference>
<organism evidence="7 8">
    <name type="scientific">Herbiconiux daphne</name>
    <dbReference type="NCBI Taxonomy" id="2970914"/>
    <lineage>
        <taxon>Bacteria</taxon>
        <taxon>Bacillati</taxon>
        <taxon>Actinomycetota</taxon>
        <taxon>Actinomycetes</taxon>
        <taxon>Micrococcales</taxon>
        <taxon>Microbacteriaceae</taxon>
        <taxon>Herbiconiux</taxon>
    </lineage>
</organism>